<accession>A0ABY1LMF7</accession>
<comment type="caution">
    <text evidence="2">The sequence shown here is derived from an EMBL/GenBank/DDBJ whole genome shotgun (WGS) entry which is preliminary data.</text>
</comment>
<organism evidence="2 3">
    <name type="scientific">Plantibacter cousiniae</name>
    <name type="common">nom. nud.</name>
    <dbReference type="NCBI Taxonomy" id="199709"/>
    <lineage>
        <taxon>Bacteria</taxon>
        <taxon>Bacillati</taxon>
        <taxon>Actinomycetota</taxon>
        <taxon>Actinomycetes</taxon>
        <taxon>Micrococcales</taxon>
        <taxon>Microbacteriaceae</taxon>
        <taxon>Plantibacter</taxon>
    </lineage>
</organism>
<feature type="compositionally biased region" description="Basic and acidic residues" evidence="1">
    <location>
        <begin position="127"/>
        <end position="146"/>
    </location>
</feature>
<feature type="region of interest" description="Disordered" evidence="1">
    <location>
        <begin position="1"/>
        <end position="24"/>
    </location>
</feature>
<name>A0ABY1LMF7_9MICO</name>
<proteinExistence type="predicted"/>
<dbReference type="EMBL" id="FUZO01000001">
    <property type="protein sequence ID" value="SKC58728.1"/>
    <property type="molecule type" value="Genomic_DNA"/>
</dbReference>
<evidence type="ECO:0000256" key="1">
    <source>
        <dbReference type="SAM" id="MobiDB-lite"/>
    </source>
</evidence>
<evidence type="ECO:0000313" key="2">
    <source>
        <dbReference type="EMBL" id="SKC58728.1"/>
    </source>
</evidence>
<feature type="region of interest" description="Disordered" evidence="1">
    <location>
        <begin position="125"/>
        <end position="146"/>
    </location>
</feature>
<evidence type="ECO:0000313" key="3">
    <source>
        <dbReference type="Proteomes" id="UP000190827"/>
    </source>
</evidence>
<keyword evidence="3" id="KW-1185">Reference proteome</keyword>
<sequence>MSRIGDWWRSSNAKPRRHPTDPGHAAVPYPALSRSGRVAFAQCEQYLLREIVEARAWGRQVASRGDTPDTNGWLVMPGRTHSSLMDDSRGMGATLAVMDSVVQWLADAGAIRPLSEHTRRAIAASNAEERLRDHPEYHPDGDGRRTWDDDVWEVEPIRMLQIYPHLADANDDWSQQGRR</sequence>
<dbReference type="Proteomes" id="UP000190827">
    <property type="component" value="Unassembled WGS sequence"/>
</dbReference>
<gene>
    <name evidence="2" type="ORF">SAMN06295973_2247</name>
</gene>
<dbReference type="RefSeq" id="WP_079705909.1">
    <property type="nucleotide sequence ID" value="NZ_FUZO01000001.1"/>
</dbReference>
<protein>
    <submittedName>
        <fullName evidence="2">Uncharacterized protein</fullName>
    </submittedName>
</protein>
<reference evidence="2 3" key="1">
    <citation type="submission" date="2017-02" db="EMBL/GenBank/DDBJ databases">
        <authorList>
            <person name="Varghese N."/>
            <person name="Submissions S."/>
        </authorList>
    </citation>
    <scope>NUCLEOTIDE SEQUENCE [LARGE SCALE GENOMIC DNA]</scope>
    <source>
        <strain evidence="2 3">VKM Ac-1787</strain>
    </source>
</reference>